<reference evidence="2 3" key="1">
    <citation type="journal article" date="2016" name="Nat. Commun.">
        <title>Thousands of microbial genomes shed light on interconnected biogeochemical processes in an aquifer system.</title>
        <authorList>
            <person name="Anantharaman K."/>
            <person name="Brown C.T."/>
            <person name="Hug L.A."/>
            <person name="Sharon I."/>
            <person name="Castelle C.J."/>
            <person name="Probst A.J."/>
            <person name="Thomas B.C."/>
            <person name="Singh A."/>
            <person name="Wilkins M.J."/>
            <person name="Karaoz U."/>
            <person name="Brodie E.L."/>
            <person name="Williams K.H."/>
            <person name="Hubbard S.S."/>
            <person name="Banfield J.F."/>
        </authorList>
    </citation>
    <scope>NUCLEOTIDE SEQUENCE [LARGE SCALE GENOMIC DNA]</scope>
</reference>
<protein>
    <submittedName>
        <fullName evidence="2">Uncharacterized protein</fullName>
    </submittedName>
</protein>
<proteinExistence type="predicted"/>
<gene>
    <name evidence="2" type="ORF">A3H68_00055</name>
</gene>
<organism evidence="2 3">
    <name type="scientific">Candidatus Taylorbacteria bacterium RIFCSPLOWO2_02_FULL_46_40</name>
    <dbReference type="NCBI Taxonomy" id="1802329"/>
    <lineage>
        <taxon>Bacteria</taxon>
        <taxon>Candidatus Tayloriibacteriota</taxon>
    </lineage>
</organism>
<dbReference type="Proteomes" id="UP000176429">
    <property type="component" value="Unassembled WGS sequence"/>
</dbReference>
<comment type="caution">
    <text evidence="2">The sequence shown here is derived from an EMBL/GenBank/DDBJ whole genome shotgun (WGS) entry which is preliminary data.</text>
</comment>
<dbReference type="AlphaFoldDB" id="A0A1G2NV40"/>
<evidence type="ECO:0000313" key="3">
    <source>
        <dbReference type="Proteomes" id="UP000176429"/>
    </source>
</evidence>
<accession>A0A1G2NV40</accession>
<name>A0A1G2NV40_9BACT</name>
<evidence type="ECO:0000313" key="2">
    <source>
        <dbReference type="EMBL" id="OHA39986.1"/>
    </source>
</evidence>
<evidence type="ECO:0000256" key="1">
    <source>
        <dbReference type="SAM" id="MobiDB-lite"/>
    </source>
</evidence>
<sequence length="64" mass="7510">MLLKKSKADGKKISYSQGKKDAEVQKPRGQALFSLWPEKRIYERFRDVQNLFPRIRQRGNDSGN</sequence>
<dbReference type="EMBL" id="MHSH01000057">
    <property type="protein sequence ID" value="OHA39986.1"/>
    <property type="molecule type" value="Genomic_DNA"/>
</dbReference>
<feature type="region of interest" description="Disordered" evidence="1">
    <location>
        <begin position="1"/>
        <end position="24"/>
    </location>
</feature>